<dbReference type="InterPro" id="IPR050282">
    <property type="entry name" value="Cycloisomerase_2"/>
</dbReference>
<evidence type="ECO:0000256" key="1">
    <source>
        <dbReference type="ARBA" id="ARBA00005564"/>
    </source>
</evidence>
<reference evidence="3" key="1">
    <citation type="journal article" date="2019" name="Int. J. Syst. Evol. Microbiol.">
        <title>The Global Catalogue of Microorganisms (GCM) 10K type strain sequencing project: providing services to taxonomists for standard genome sequencing and annotation.</title>
        <authorList>
            <consortium name="The Broad Institute Genomics Platform"/>
            <consortium name="The Broad Institute Genome Sequencing Center for Infectious Disease"/>
            <person name="Wu L."/>
            <person name="Ma J."/>
        </authorList>
    </citation>
    <scope>NUCLEOTIDE SEQUENCE [LARGE SCALE GENOMIC DNA]</scope>
    <source>
        <strain evidence="3">CCUG 42001</strain>
    </source>
</reference>
<dbReference type="RefSeq" id="WP_290443556.1">
    <property type="nucleotide sequence ID" value="NZ_JAMXWN010000010.1"/>
</dbReference>
<dbReference type="InterPro" id="IPR019405">
    <property type="entry name" value="Lactonase_7-beta_prop"/>
</dbReference>
<protein>
    <submittedName>
        <fullName evidence="2">Lactonase family protein</fullName>
        <ecNumber evidence="2">3.1.1.-</ecNumber>
    </submittedName>
</protein>
<evidence type="ECO:0000313" key="2">
    <source>
        <dbReference type="EMBL" id="MFC6387088.1"/>
    </source>
</evidence>
<accession>A0ABW1WFV2</accession>
<name>A0ABW1WFV2_9BACL</name>
<dbReference type="Pfam" id="PF10282">
    <property type="entry name" value="Lactonase"/>
    <property type="match status" value="1"/>
</dbReference>
<keyword evidence="2" id="KW-0378">Hydrolase</keyword>
<dbReference type="PANTHER" id="PTHR30344">
    <property type="entry name" value="6-PHOSPHOGLUCONOLACTONASE-RELATED"/>
    <property type="match status" value="1"/>
</dbReference>
<dbReference type="InterPro" id="IPR011048">
    <property type="entry name" value="Haem_d1_sf"/>
</dbReference>
<proteinExistence type="inferred from homology"/>
<dbReference type="EC" id="3.1.1.-" evidence="2"/>
<evidence type="ECO:0000313" key="3">
    <source>
        <dbReference type="Proteomes" id="UP001596267"/>
    </source>
</evidence>
<dbReference type="GO" id="GO:0016787">
    <property type="term" value="F:hydrolase activity"/>
    <property type="evidence" value="ECO:0007669"/>
    <property type="project" value="UniProtKB-KW"/>
</dbReference>
<dbReference type="PANTHER" id="PTHR30344:SF1">
    <property type="entry name" value="6-PHOSPHOGLUCONOLACTONASE"/>
    <property type="match status" value="1"/>
</dbReference>
<comment type="similarity">
    <text evidence="1">Belongs to the cycloisomerase 2 family.</text>
</comment>
<organism evidence="2 3">
    <name type="scientific">Sporolactobacillus kofuensis</name>
    <dbReference type="NCBI Taxonomy" id="269672"/>
    <lineage>
        <taxon>Bacteria</taxon>
        <taxon>Bacillati</taxon>
        <taxon>Bacillota</taxon>
        <taxon>Bacilli</taxon>
        <taxon>Bacillales</taxon>
        <taxon>Sporolactobacillaceae</taxon>
        <taxon>Sporolactobacillus</taxon>
    </lineage>
</organism>
<comment type="caution">
    <text evidence="2">The sequence shown here is derived from an EMBL/GenBank/DDBJ whole genome shotgun (WGS) entry which is preliminary data.</text>
</comment>
<dbReference type="InterPro" id="IPR015943">
    <property type="entry name" value="WD40/YVTN_repeat-like_dom_sf"/>
</dbReference>
<dbReference type="SUPFAM" id="SSF51004">
    <property type="entry name" value="C-terminal (heme d1) domain of cytochrome cd1-nitrite reductase"/>
    <property type="match status" value="1"/>
</dbReference>
<dbReference type="EMBL" id="JBHSTQ010000010">
    <property type="protein sequence ID" value="MFC6387088.1"/>
    <property type="molecule type" value="Genomic_DNA"/>
</dbReference>
<keyword evidence="3" id="KW-1185">Reference proteome</keyword>
<gene>
    <name evidence="2" type="ORF">ACFP7A_10775</name>
</gene>
<sequence length="350" mass="37816">MAVSQYRAYIGTYTKGKSEGIYSFVLDTARKQLTALEAVAQLGNPTYLAVSEDNHYLHAVEKKGALGGVVSFAIGESGKLVRLNEQLAEGASPCYVSVNRSNGCVLTANYHKGTADNYPVTNENGVQAVAGVVQHKGSGTDPDRQEGPHVHYADFTPDERFAVTVDLGIDELTTYSLSKGKWIVQHTLNLKPGTGPRHLAYHPFASFAYVMSELSSEVIALQFDAKSGSFSVIQTLSALPADYSGHNQGSAIKVSADGRFVYVSNRGHNSLAVFHVDSRSGKLTLVHHVGTKGDWPRDFELDPSGKFLVVANQNSGDLVLFERDAESGLLSMLDSKLNVPDPVCIKFLHV</sequence>
<dbReference type="Proteomes" id="UP001596267">
    <property type="component" value="Unassembled WGS sequence"/>
</dbReference>
<dbReference type="Gene3D" id="2.130.10.10">
    <property type="entry name" value="YVTN repeat-like/Quinoprotein amine dehydrogenase"/>
    <property type="match status" value="1"/>
</dbReference>